<keyword evidence="10" id="KW-0249">Electron transport</keyword>
<reference evidence="21" key="1">
    <citation type="journal article" date="2009" name="BMC Evol. Biol.">
        <title>Phylogenetic analysis of the true water bugs (Insecta: Hemiptera: Heteroptera: Nepomorpha): evidence from mitochondrial genomes.</title>
        <authorList>
            <person name="Hua J."/>
            <person name="Li M."/>
            <person name="Dong P."/>
            <person name="Cui Y."/>
            <person name="Xie Q."/>
            <person name="Bu W."/>
        </authorList>
    </citation>
    <scope>NUCLEOTIDE SEQUENCE</scope>
    <source>
        <strain evidence="21">NKMT020</strain>
    </source>
</reference>
<evidence type="ECO:0000256" key="9">
    <source>
        <dbReference type="ARBA" id="ARBA00022967"/>
    </source>
</evidence>
<dbReference type="InterPro" id="IPR001516">
    <property type="entry name" value="Proton_antipo_N"/>
</dbReference>
<keyword evidence="11 17" id="KW-1133">Transmembrane helix</keyword>
<evidence type="ECO:0000256" key="10">
    <source>
        <dbReference type="ARBA" id="ARBA00022982"/>
    </source>
</evidence>
<dbReference type="InterPro" id="IPR003945">
    <property type="entry name" value="NU5C-like"/>
</dbReference>
<dbReference type="EC" id="7.1.1.2" evidence="3 17"/>
<feature type="transmembrane region" description="Helical" evidence="17">
    <location>
        <begin position="418"/>
        <end position="442"/>
    </location>
</feature>
<dbReference type="GO" id="GO:0003954">
    <property type="term" value="F:NADH dehydrogenase activity"/>
    <property type="evidence" value="ECO:0007669"/>
    <property type="project" value="TreeGrafter"/>
</dbReference>
<feature type="transmembrane region" description="Helical" evidence="17">
    <location>
        <begin position="7"/>
        <end position="29"/>
    </location>
</feature>
<dbReference type="Pfam" id="PF00361">
    <property type="entry name" value="Proton_antipo_M"/>
    <property type="match status" value="1"/>
</dbReference>
<evidence type="ECO:0000256" key="15">
    <source>
        <dbReference type="ARBA" id="ARBA00023136"/>
    </source>
</evidence>
<evidence type="ECO:0000256" key="3">
    <source>
        <dbReference type="ARBA" id="ARBA00012944"/>
    </source>
</evidence>
<dbReference type="CTD" id="4540"/>
<evidence type="ECO:0000256" key="4">
    <source>
        <dbReference type="ARBA" id="ARBA00021096"/>
    </source>
</evidence>
<dbReference type="InterPro" id="IPR001750">
    <property type="entry name" value="ND/Mrp_TM"/>
</dbReference>
<dbReference type="Pfam" id="PF00662">
    <property type="entry name" value="Proton_antipo_N"/>
    <property type="match status" value="1"/>
</dbReference>
<evidence type="ECO:0000256" key="8">
    <source>
        <dbReference type="ARBA" id="ARBA00022792"/>
    </source>
</evidence>
<feature type="transmembrane region" description="Helical" evidence="17">
    <location>
        <begin position="111"/>
        <end position="130"/>
    </location>
</feature>
<dbReference type="PANTHER" id="PTHR42829:SF2">
    <property type="entry name" value="NADH-UBIQUINONE OXIDOREDUCTASE CHAIN 5"/>
    <property type="match status" value="1"/>
</dbReference>
<organism evidence="21">
    <name type="scientific">Hydrometra greeni</name>
    <dbReference type="NCBI Taxonomy" id="1492928"/>
    <lineage>
        <taxon>Eukaryota</taxon>
        <taxon>Metazoa</taxon>
        <taxon>Ecdysozoa</taxon>
        <taxon>Arthropoda</taxon>
        <taxon>Hexapoda</taxon>
        <taxon>Insecta</taxon>
        <taxon>Pterygota</taxon>
        <taxon>Neoptera</taxon>
        <taxon>Paraneoptera</taxon>
        <taxon>Hemiptera</taxon>
        <taxon>Heteroptera</taxon>
        <taxon>Gerromorpha</taxon>
        <taxon>Gerroidea</taxon>
        <taxon>Hydrometridae</taxon>
        <taxon>Hydrometra</taxon>
    </lineage>
</organism>
<comment type="similarity">
    <text evidence="17">Belongs to the complex I subunit 5 family.</text>
</comment>
<dbReference type="GO" id="GO:0008137">
    <property type="term" value="F:NADH dehydrogenase (ubiquinone) activity"/>
    <property type="evidence" value="ECO:0007669"/>
    <property type="project" value="UniProtKB-EC"/>
</dbReference>
<sequence length="568" mass="66629">MIKMHYLIWHIILFFSMLIFLMFDLYFIYMDSVLMIDYELFTLNSMIISMTFLLDMISFSFISCVLFISSLVIMYSHMYMYDDENKVRFLYLVLLFVFSMFMLIISPNLISILIGWDGLGLISYCLVIYFQNSSSYNSGMLTIMINRIGDVMILLSIAWMMNYGSWHYFYYVFNYSFFSKYIIIMMIIASFTKSAQIPFSSWLPAAMAAPTPVSSLVHSSTLVTAGVYLLIRFSNLLYNMDCNFFLYISMMTMIMSGLVASFEYDLKKIIALSTLSQLGLMMVILFFGYPMLSFFHLLTHAFFKALLFLCAGLIIHVMSNTQDIRYMGGLYNQIPITLSSFLISNLSLTGFPFLSGFYSKDLIIEIMLFNGSNFFITIMMYFSLILTVAYTTRLFYYLIFINCNKITLNSYFENYYYNFPMILLSFMSVFSGSLMSWMIFLNPEFIFLTFQMKMLTLLMLFLGLFLGFLLSLFNYNGVLFGYKNNLVFNFMNSMWFLVYLNSSFMNKKFFLYSKKSSNLIEYSWGEKTMSMMSYNFMISLSKINQIMFNNNLSIYMISFFLLLVLVII</sequence>
<proteinExistence type="inferred from homology"/>
<dbReference type="GO" id="GO:0005743">
    <property type="term" value="C:mitochondrial inner membrane"/>
    <property type="evidence" value="ECO:0007669"/>
    <property type="project" value="UniProtKB-SubCell"/>
</dbReference>
<geneLocation type="mitochondrion" evidence="21"/>
<dbReference type="RefSeq" id="YP_002971026.1">
    <property type="nucleotide sequence ID" value="NC_012842.1"/>
</dbReference>
<evidence type="ECO:0000256" key="5">
    <source>
        <dbReference type="ARBA" id="ARBA00022448"/>
    </source>
</evidence>
<dbReference type="GO" id="GO:0042773">
    <property type="term" value="P:ATP synthesis coupled electron transport"/>
    <property type="evidence" value="ECO:0007669"/>
    <property type="project" value="InterPro"/>
</dbReference>
<keyword evidence="9" id="KW-1278">Translocase</keyword>
<keyword evidence="8" id="KW-0999">Mitochondrion inner membrane</keyword>
<feature type="transmembrane region" description="Helical" evidence="17">
    <location>
        <begin position="301"/>
        <end position="318"/>
    </location>
</feature>
<feature type="transmembrane region" description="Helical" evidence="17">
    <location>
        <begin position="366"/>
        <end position="387"/>
    </location>
</feature>
<dbReference type="PRINTS" id="PR01435">
    <property type="entry name" value="NPOXDRDTASE5"/>
</dbReference>
<comment type="function">
    <text evidence="17">Core subunit of the mitochondrial membrane respiratory chain NADH dehydrogenase (Complex I) which catalyzes electron transfer from NADH through the respiratory chain, using ubiquinone as an electron acceptor. Essential for the catalytic activity and assembly of complex I.</text>
</comment>
<dbReference type="GeneID" id="7996690"/>
<evidence type="ECO:0000259" key="19">
    <source>
        <dbReference type="Pfam" id="PF00662"/>
    </source>
</evidence>
<gene>
    <name evidence="21" type="primary">ND5</name>
</gene>
<evidence type="ECO:0000256" key="11">
    <source>
        <dbReference type="ARBA" id="ARBA00022989"/>
    </source>
</evidence>
<evidence type="ECO:0000313" key="21">
    <source>
        <dbReference type="EMBL" id="ACJ69489.1"/>
    </source>
</evidence>
<evidence type="ECO:0000256" key="13">
    <source>
        <dbReference type="ARBA" id="ARBA00023075"/>
    </source>
</evidence>
<keyword evidence="14 17" id="KW-0496">Mitochondrion</keyword>
<keyword evidence="15 17" id="KW-0472">Membrane</keyword>
<feature type="transmembrane region" description="Helical" evidence="17">
    <location>
        <begin position="330"/>
        <end position="354"/>
    </location>
</feature>
<keyword evidence="12 17" id="KW-0520">NAD</keyword>
<evidence type="ECO:0000256" key="17">
    <source>
        <dbReference type="RuleBase" id="RU003404"/>
    </source>
</evidence>
<dbReference type="EMBL" id="FJ456945">
    <property type="protein sequence ID" value="ACJ69489.1"/>
    <property type="molecule type" value="Genomic_DNA"/>
</dbReference>
<comment type="catalytic activity">
    <reaction evidence="16 17">
        <text>a ubiquinone + NADH + 5 H(+)(in) = a ubiquinol + NAD(+) + 4 H(+)(out)</text>
        <dbReference type="Rhea" id="RHEA:29091"/>
        <dbReference type="Rhea" id="RHEA-COMP:9565"/>
        <dbReference type="Rhea" id="RHEA-COMP:9566"/>
        <dbReference type="ChEBI" id="CHEBI:15378"/>
        <dbReference type="ChEBI" id="CHEBI:16389"/>
        <dbReference type="ChEBI" id="CHEBI:17976"/>
        <dbReference type="ChEBI" id="CHEBI:57540"/>
        <dbReference type="ChEBI" id="CHEBI:57945"/>
        <dbReference type="EC" id="7.1.1.2"/>
    </reaction>
</comment>
<keyword evidence="5 17" id="KW-0813">Transport</keyword>
<dbReference type="PANTHER" id="PTHR42829">
    <property type="entry name" value="NADH-UBIQUINONE OXIDOREDUCTASE CHAIN 5"/>
    <property type="match status" value="1"/>
</dbReference>
<evidence type="ECO:0000256" key="7">
    <source>
        <dbReference type="ARBA" id="ARBA00022692"/>
    </source>
</evidence>
<feature type="transmembrane region" description="Helical" evidence="17">
    <location>
        <begin position="49"/>
        <end position="75"/>
    </location>
</feature>
<dbReference type="Pfam" id="PF06455">
    <property type="entry name" value="NADH5_C"/>
    <property type="match status" value="1"/>
</dbReference>
<keyword evidence="7 17" id="KW-0812">Transmembrane</keyword>
<evidence type="ECO:0000256" key="16">
    <source>
        <dbReference type="ARBA" id="ARBA00049551"/>
    </source>
</evidence>
<comment type="function">
    <text evidence="1">Core subunit of the mitochondrial membrane respiratory chain NADH dehydrogenase (Complex I) that is believed to belong to the minimal assembly required for catalysis. Complex I functions in the transfer of electrons from NADH to the respiratory chain. The immediate electron acceptor for the enzyme is believed to be ubiquinone.</text>
</comment>
<feature type="transmembrane region" description="Helical" evidence="17">
    <location>
        <begin position="244"/>
        <end position="262"/>
    </location>
</feature>
<protein>
    <recommendedName>
        <fullName evidence="4 17">NADH-ubiquinone oxidoreductase chain 5</fullName>
        <ecNumber evidence="3 17">7.1.1.2</ecNumber>
    </recommendedName>
</protein>
<feature type="transmembrane region" description="Helical" evidence="17">
    <location>
        <begin position="454"/>
        <end position="474"/>
    </location>
</feature>
<evidence type="ECO:0000259" key="18">
    <source>
        <dbReference type="Pfam" id="PF00361"/>
    </source>
</evidence>
<comment type="subcellular location">
    <subcellularLocation>
        <location evidence="2">Mitochondrion inner membrane</location>
        <topology evidence="2">Multi-pass membrane protein</topology>
    </subcellularLocation>
</comment>
<dbReference type="GO" id="GO:0015990">
    <property type="term" value="P:electron transport coupled proton transport"/>
    <property type="evidence" value="ECO:0007669"/>
    <property type="project" value="TreeGrafter"/>
</dbReference>
<keyword evidence="6" id="KW-0679">Respiratory chain</keyword>
<dbReference type="AlphaFoldDB" id="C5HIP4"/>
<dbReference type="InterPro" id="IPR010934">
    <property type="entry name" value="NADH_DH_su5_C"/>
</dbReference>
<feature type="transmembrane region" description="Helical" evidence="17">
    <location>
        <begin position="269"/>
        <end position="289"/>
    </location>
</feature>
<dbReference type="PRINTS" id="PR01434">
    <property type="entry name" value="NADHDHGNASE5"/>
</dbReference>
<evidence type="ECO:0000259" key="20">
    <source>
        <dbReference type="Pfam" id="PF06455"/>
    </source>
</evidence>
<name>C5HIP4_9HEMI</name>
<evidence type="ECO:0000256" key="6">
    <source>
        <dbReference type="ARBA" id="ARBA00022660"/>
    </source>
</evidence>
<evidence type="ECO:0000256" key="2">
    <source>
        <dbReference type="ARBA" id="ARBA00004448"/>
    </source>
</evidence>
<evidence type="ECO:0000256" key="14">
    <source>
        <dbReference type="ARBA" id="ARBA00023128"/>
    </source>
</evidence>
<feature type="transmembrane region" description="Helical" evidence="17">
    <location>
        <begin position="216"/>
        <end position="238"/>
    </location>
</feature>
<feature type="transmembrane region" description="Helical" evidence="17">
    <location>
        <begin position="177"/>
        <end position="195"/>
    </location>
</feature>
<feature type="domain" description="NADH-Ubiquinone oxidoreductase (complex I) chain 5 N-terminal" evidence="19">
    <location>
        <begin position="42"/>
        <end position="89"/>
    </location>
</feature>
<feature type="transmembrane region" description="Helical" evidence="17">
    <location>
        <begin position="486"/>
        <end position="505"/>
    </location>
</feature>
<feature type="transmembrane region" description="Helical" evidence="17">
    <location>
        <begin position="546"/>
        <end position="567"/>
    </location>
</feature>
<evidence type="ECO:0000256" key="1">
    <source>
        <dbReference type="ARBA" id="ARBA00003257"/>
    </source>
</evidence>
<feature type="domain" description="NADH dehydrogenase subunit 5 C-terminal" evidence="20">
    <location>
        <begin position="390"/>
        <end position="568"/>
    </location>
</feature>
<evidence type="ECO:0000256" key="12">
    <source>
        <dbReference type="ARBA" id="ARBA00023027"/>
    </source>
</evidence>
<feature type="domain" description="NADH:quinone oxidoreductase/Mrp antiporter transmembrane" evidence="18">
    <location>
        <begin position="106"/>
        <end position="383"/>
    </location>
</feature>
<accession>C5HIP4</accession>
<keyword evidence="13 17" id="KW-0830">Ubiquinone</keyword>
<feature type="transmembrane region" description="Helical" evidence="17">
    <location>
        <begin position="87"/>
        <end position="105"/>
    </location>
</feature>